<accession>A0A5K7YG56</accession>
<sequence>MVIDFHVHTFPAEIRNHRERFFDAEPEFKLLYESPRSRLVSAPDIIDMMDEQGVDMSVVFGFPWRTPDTCRRNNDYVIEAVNRYPERLRGLCCVDSLNPEAAEEVRRCLDAGLSGVGELAFYGCGIDGECQLSLDPIMALCRERDVPVLLHTNEEVGHLYPGKTPNTMIQIYETMARFPDNTIVLAHWGGGLFFYHLLKKAVKETLQNVYYDTAASPFLYDNRIYRYARDLVGLDKVLLGTDFPLLKPDRYIKEMTDSGLSRADMDLVCGKSAARLLKLGDSKS</sequence>
<dbReference type="InterPro" id="IPR032465">
    <property type="entry name" value="ACMSD"/>
</dbReference>
<dbReference type="InterPro" id="IPR006680">
    <property type="entry name" value="Amidohydro-rel"/>
</dbReference>
<dbReference type="SUPFAM" id="SSF51556">
    <property type="entry name" value="Metallo-dependent hydrolases"/>
    <property type="match status" value="1"/>
</dbReference>
<dbReference type="KEGG" id="dalk:DSCA_24720"/>
<evidence type="ECO:0000256" key="1">
    <source>
        <dbReference type="ARBA" id="ARBA00023239"/>
    </source>
</evidence>
<dbReference type="RefSeq" id="WP_155316692.1">
    <property type="nucleotide sequence ID" value="NZ_AP021874.1"/>
</dbReference>
<gene>
    <name evidence="3" type="ORF">DSCA_24720</name>
</gene>
<evidence type="ECO:0000313" key="3">
    <source>
        <dbReference type="EMBL" id="BBO68542.1"/>
    </source>
</evidence>
<feature type="domain" description="Amidohydrolase-related" evidence="2">
    <location>
        <begin position="3"/>
        <end position="279"/>
    </location>
</feature>
<name>A0A5K7YG56_9BACT</name>
<keyword evidence="4" id="KW-1185">Reference proteome</keyword>
<reference evidence="3 4" key="1">
    <citation type="submission" date="2019-11" db="EMBL/GenBank/DDBJ databases">
        <title>Comparative genomics of hydrocarbon-degrading Desulfosarcina strains.</title>
        <authorList>
            <person name="Watanabe M."/>
            <person name="Kojima H."/>
            <person name="Fukui M."/>
        </authorList>
    </citation>
    <scope>NUCLEOTIDE SEQUENCE [LARGE SCALE GENOMIC DNA]</scope>
    <source>
        <strain evidence="3 4">PL12</strain>
    </source>
</reference>
<proteinExistence type="predicted"/>
<dbReference type="GO" id="GO:0019748">
    <property type="term" value="P:secondary metabolic process"/>
    <property type="evidence" value="ECO:0007669"/>
    <property type="project" value="TreeGrafter"/>
</dbReference>
<dbReference type="Proteomes" id="UP000427906">
    <property type="component" value="Chromosome"/>
</dbReference>
<dbReference type="GO" id="GO:0016787">
    <property type="term" value="F:hydrolase activity"/>
    <property type="evidence" value="ECO:0007669"/>
    <property type="project" value="InterPro"/>
</dbReference>
<dbReference type="GO" id="GO:0016831">
    <property type="term" value="F:carboxy-lyase activity"/>
    <property type="evidence" value="ECO:0007669"/>
    <property type="project" value="InterPro"/>
</dbReference>
<dbReference type="AlphaFoldDB" id="A0A5K7YG56"/>
<dbReference type="Gene3D" id="3.20.20.140">
    <property type="entry name" value="Metal-dependent hydrolases"/>
    <property type="match status" value="1"/>
</dbReference>
<dbReference type="GO" id="GO:0005737">
    <property type="term" value="C:cytoplasm"/>
    <property type="evidence" value="ECO:0007669"/>
    <property type="project" value="TreeGrafter"/>
</dbReference>
<dbReference type="PANTHER" id="PTHR21240:SF28">
    <property type="entry name" value="ISO-OROTATE DECARBOXYLASE (EUROFUNG)"/>
    <property type="match status" value="1"/>
</dbReference>
<organism evidence="3 4">
    <name type="scientific">Desulfosarcina alkanivorans</name>
    <dbReference type="NCBI Taxonomy" id="571177"/>
    <lineage>
        <taxon>Bacteria</taxon>
        <taxon>Pseudomonadati</taxon>
        <taxon>Thermodesulfobacteriota</taxon>
        <taxon>Desulfobacteria</taxon>
        <taxon>Desulfobacterales</taxon>
        <taxon>Desulfosarcinaceae</taxon>
        <taxon>Desulfosarcina</taxon>
    </lineage>
</organism>
<dbReference type="OrthoDB" id="1407586at2"/>
<dbReference type="PANTHER" id="PTHR21240">
    <property type="entry name" value="2-AMINO-3-CARBOXYLMUCONATE-6-SEMIALDEHYDE DECARBOXYLASE"/>
    <property type="match status" value="1"/>
</dbReference>
<keyword evidence="1" id="KW-0456">Lyase</keyword>
<dbReference type="Pfam" id="PF04909">
    <property type="entry name" value="Amidohydro_2"/>
    <property type="match status" value="1"/>
</dbReference>
<dbReference type="EMBL" id="AP021874">
    <property type="protein sequence ID" value="BBO68542.1"/>
    <property type="molecule type" value="Genomic_DNA"/>
</dbReference>
<dbReference type="CDD" id="cd01292">
    <property type="entry name" value="metallo-dependent_hydrolases"/>
    <property type="match status" value="1"/>
</dbReference>
<evidence type="ECO:0000313" key="4">
    <source>
        <dbReference type="Proteomes" id="UP000427906"/>
    </source>
</evidence>
<protein>
    <recommendedName>
        <fullName evidence="2">Amidohydrolase-related domain-containing protein</fullName>
    </recommendedName>
</protein>
<evidence type="ECO:0000259" key="2">
    <source>
        <dbReference type="Pfam" id="PF04909"/>
    </source>
</evidence>
<dbReference type="InterPro" id="IPR032466">
    <property type="entry name" value="Metal_Hydrolase"/>
</dbReference>